<evidence type="ECO:0000313" key="2">
    <source>
        <dbReference type="Proteomes" id="UP000013520"/>
    </source>
</evidence>
<accession>R4KJ59</accession>
<keyword evidence="2" id="KW-1185">Reference proteome</keyword>
<sequence>MFFTNLLINLRIIPISAGDPACDNNYPSCIKPDLCVLKRDMGFFMVAQNDCENINAMVIYYSYMYDRIYRKENVLYISVYLR</sequence>
<dbReference type="HOGENOM" id="CLU_2552702_0_0_9"/>
<protein>
    <submittedName>
        <fullName evidence="1">Uncharacterized protein</fullName>
    </submittedName>
</protein>
<gene>
    <name evidence="1" type="ORF">Desgi_3308</name>
</gene>
<proteinExistence type="predicted"/>
<reference evidence="1 2" key="1">
    <citation type="submission" date="2012-01" db="EMBL/GenBank/DDBJ databases">
        <title>Complete sequence of Desulfotomaculum gibsoniae DSM 7213.</title>
        <authorList>
            <consortium name="US DOE Joint Genome Institute"/>
            <person name="Lucas S."/>
            <person name="Han J."/>
            <person name="Lapidus A."/>
            <person name="Cheng J.-F."/>
            <person name="Goodwin L."/>
            <person name="Pitluck S."/>
            <person name="Peters L."/>
            <person name="Ovchinnikova G."/>
            <person name="Teshima H."/>
            <person name="Detter J.C."/>
            <person name="Han C."/>
            <person name="Tapia R."/>
            <person name="Land M."/>
            <person name="Hauser L."/>
            <person name="Kyrpides N."/>
            <person name="Ivanova N."/>
            <person name="Pagani I."/>
            <person name="Parshina S."/>
            <person name="Plugge C."/>
            <person name="Muyzer G."/>
            <person name="Kuever J."/>
            <person name="Ivanova A."/>
            <person name="Nazina T."/>
            <person name="Klenk H.-P."/>
            <person name="Brambilla E."/>
            <person name="Spring S."/>
            <person name="Stams A.F."/>
            <person name="Woyke T."/>
        </authorList>
    </citation>
    <scope>NUCLEOTIDE SEQUENCE [LARGE SCALE GENOMIC DNA]</scope>
    <source>
        <strain evidence="1 2">DSM 7213</strain>
    </source>
</reference>
<dbReference type="AlphaFoldDB" id="R4KJ59"/>
<evidence type="ECO:0000313" key="1">
    <source>
        <dbReference type="EMBL" id="AGL02654.1"/>
    </source>
</evidence>
<organism evidence="1 2">
    <name type="scientific">Desulfoscipio gibsoniae DSM 7213</name>
    <dbReference type="NCBI Taxonomy" id="767817"/>
    <lineage>
        <taxon>Bacteria</taxon>
        <taxon>Bacillati</taxon>
        <taxon>Bacillota</taxon>
        <taxon>Clostridia</taxon>
        <taxon>Eubacteriales</taxon>
        <taxon>Desulfallaceae</taxon>
        <taxon>Desulfoscipio</taxon>
    </lineage>
</organism>
<dbReference type="KEGG" id="dgi:Desgi_3308"/>
<dbReference type="EMBL" id="CP003273">
    <property type="protein sequence ID" value="AGL02654.1"/>
    <property type="molecule type" value="Genomic_DNA"/>
</dbReference>
<dbReference type="Proteomes" id="UP000013520">
    <property type="component" value="Chromosome"/>
</dbReference>
<name>R4KJ59_9FIRM</name>
<dbReference type="STRING" id="767817.Desgi_3308"/>